<reference evidence="2" key="1">
    <citation type="submission" date="2020-07" db="EMBL/GenBank/DDBJ databases">
        <title>Genome sequence and genetic diversity analysis of an under-domesticated orphan crop, white fonio (Digitaria exilis).</title>
        <authorList>
            <person name="Bennetzen J.L."/>
            <person name="Chen S."/>
            <person name="Ma X."/>
            <person name="Wang X."/>
            <person name="Yssel A.E.J."/>
            <person name="Chaluvadi S.R."/>
            <person name="Johnson M."/>
            <person name="Gangashetty P."/>
            <person name="Hamidou F."/>
            <person name="Sanogo M.D."/>
            <person name="Zwaenepoel A."/>
            <person name="Wallace J."/>
            <person name="Van De Peer Y."/>
            <person name="Van Deynze A."/>
        </authorList>
    </citation>
    <scope>NUCLEOTIDE SEQUENCE</scope>
    <source>
        <tissue evidence="2">Leaves</tissue>
    </source>
</reference>
<proteinExistence type="predicted"/>
<sequence length="481" mass="53111">MATPHVSPASAAVVDAAAAAEKSARSWGLLDGFAWIGNVENATTAVSKTSDNKHIQITFCPPLAPPQLSRFYIHTPDGARMIMEPFIVATEDDIALLRVQTRYDKYPEYYIYQAADDSSGTPPSLTRLPPTPYINFNIKDMGLLRLPGKQYIVAGFRFIHEYYPGGGLALCVYDSNRGDWKLHKLALSVQGRQVYGNKLLEHKNCKVLTIGGDAGTMAFVDLWRGVLFCDVLTLEREAAAVAHQGEHNKALPLVGYVKLPDELRRTARFRGDACLYRDMVFLDNHLKCVDLPTRSLWIRPWPATTGGDWSRRYMIRSFKEVANINPRVNLLPGHTSVCRSFTGLNIRQPVVGLHDDDARILYFVVKTDLTAAKGSVIALDLSTRKILGVSPFVARHKYDFTYMPTGLFKHLSGGNASVNQSGMVLPGSASKMKDKIFKHLSGGNVTLNQSGMVLEDSACSMKDKAQELLDGEEDGDAMALD</sequence>
<protein>
    <recommendedName>
        <fullName evidence="1">DUF1618 domain-containing protein</fullName>
    </recommendedName>
</protein>
<comment type="caution">
    <text evidence="2">The sequence shown here is derived from an EMBL/GenBank/DDBJ whole genome shotgun (WGS) entry which is preliminary data.</text>
</comment>
<accession>A0A835KPA1</accession>
<dbReference type="InterPro" id="IPR011676">
    <property type="entry name" value="DUF1618"/>
</dbReference>
<dbReference type="PANTHER" id="PTHR33074">
    <property type="entry name" value="EXPRESSED PROTEIN-RELATED"/>
    <property type="match status" value="1"/>
</dbReference>
<name>A0A835KPA1_9POAL</name>
<dbReference type="OrthoDB" id="709150at2759"/>
<dbReference type="PANTHER" id="PTHR33074:SF49">
    <property type="entry name" value="OS07G0258000 PROTEIN"/>
    <property type="match status" value="1"/>
</dbReference>
<dbReference type="Proteomes" id="UP000636709">
    <property type="component" value="Unassembled WGS sequence"/>
</dbReference>
<evidence type="ECO:0000313" key="3">
    <source>
        <dbReference type="Proteomes" id="UP000636709"/>
    </source>
</evidence>
<dbReference type="AlphaFoldDB" id="A0A835KPA1"/>
<dbReference type="Pfam" id="PF07762">
    <property type="entry name" value="DUF1618"/>
    <property type="match status" value="1"/>
</dbReference>
<evidence type="ECO:0000259" key="1">
    <source>
        <dbReference type="Pfam" id="PF07762"/>
    </source>
</evidence>
<evidence type="ECO:0000313" key="2">
    <source>
        <dbReference type="EMBL" id="KAF8748383.1"/>
    </source>
</evidence>
<dbReference type="EMBL" id="JACEFO010001091">
    <property type="protein sequence ID" value="KAF8748383.1"/>
    <property type="molecule type" value="Genomic_DNA"/>
</dbReference>
<gene>
    <name evidence="2" type="ORF">HU200_012926</name>
</gene>
<organism evidence="2 3">
    <name type="scientific">Digitaria exilis</name>
    <dbReference type="NCBI Taxonomy" id="1010633"/>
    <lineage>
        <taxon>Eukaryota</taxon>
        <taxon>Viridiplantae</taxon>
        <taxon>Streptophyta</taxon>
        <taxon>Embryophyta</taxon>
        <taxon>Tracheophyta</taxon>
        <taxon>Spermatophyta</taxon>
        <taxon>Magnoliopsida</taxon>
        <taxon>Liliopsida</taxon>
        <taxon>Poales</taxon>
        <taxon>Poaceae</taxon>
        <taxon>PACMAD clade</taxon>
        <taxon>Panicoideae</taxon>
        <taxon>Panicodae</taxon>
        <taxon>Paniceae</taxon>
        <taxon>Anthephorinae</taxon>
        <taxon>Digitaria</taxon>
    </lineage>
</organism>
<feature type="domain" description="DUF1618" evidence="1">
    <location>
        <begin position="220"/>
        <end position="323"/>
    </location>
</feature>
<keyword evidence="3" id="KW-1185">Reference proteome</keyword>